<dbReference type="InterPro" id="IPR041164">
    <property type="entry name" value="LDcluster4"/>
</dbReference>
<sequence>MSSLTLSRSAGMLYSGNHRFDAWSRTWVEAGSLPSDGQSVTPREAIRWLSVEGGARSLPVAVVGPRNANALQVETAEAIGRSVAELGLPLLTGGRKGVMEAASRGAFKAGGLTIGFIPDEDWRTANPYVRLPLATGLGPARNVLIARSAEALIAVGGEYGTLSEMAFGMHFGKPVFSLCNAPSVAGVTVCTDVEECVTLLAESLLRSH</sequence>
<dbReference type="Proteomes" id="UP000233293">
    <property type="component" value="Unassembled WGS sequence"/>
</dbReference>
<dbReference type="GO" id="GO:0005829">
    <property type="term" value="C:cytosol"/>
    <property type="evidence" value="ECO:0007669"/>
    <property type="project" value="TreeGrafter"/>
</dbReference>
<evidence type="ECO:0000313" key="2">
    <source>
        <dbReference type="Proteomes" id="UP000233293"/>
    </source>
</evidence>
<evidence type="ECO:0000313" key="1">
    <source>
        <dbReference type="EMBL" id="PKU24530.1"/>
    </source>
</evidence>
<name>A0A2N3PVW0_9PROT</name>
<gene>
    <name evidence="1" type="ORF">CWS72_10525</name>
</gene>
<dbReference type="OrthoDB" id="9794039at2"/>
<dbReference type="PANTHER" id="PTHR43393">
    <property type="entry name" value="CYTOKININ RIBOSIDE 5'-MONOPHOSPHATE PHOSPHORIBOHYDROLASE"/>
    <property type="match status" value="1"/>
</dbReference>
<dbReference type="PANTHER" id="PTHR43393:SF3">
    <property type="entry name" value="LYSINE DECARBOXYLASE-LIKE PROTEIN"/>
    <property type="match status" value="1"/>
</dbReference>
<dbReference type="Pfam" id="PF18306">
    <property type="entry name" value="LDcluster4"/>
    <property type="match status" value="1"/>
</dbReference>
<accession>A0A2N3PVW0</accession>
<reference evidence="2" key="1">
    <citation type="submission" date="2017-12" db="EMBL/GenBank/DDBJ databases">
        <title>Draft genome sequence of Telmatospirillum siberiense 26-4b1T, an acidotolerant peatland alphaproteobacterium potentially involved in sulfur cycling.</title>
        <authorList>
            <person name="Hausmann B."/>
            <person name="Pjevac P."/>
            <person name="Schreck K."/>
            <person name="Herbold C.W."/>
            <person name="Daims H."/>
            <person name="Wagner M."/>
            <person name="Pester M."/>
            <person name="Loy A."/>
        </authorList>
    </citation>
    <scope>NUCLEOTIDE SEQUENCE [LARGE SCALE GENOMIC DNA]</scope>
    <source>
        <strain evidence="2">26-4b1</strain>
    </source>
</reference>
<dbReference type="InterPro" id="IPR052341">
    <property type="entry name" value="LOG_family_nucleotidases"/>
</dbReference>
<proteinExistence type="predicted"/>
<keyword evidence="2" id="KW-1185">Reference proteome</keyword>
<dbReference type="SUPFAM" id="SSF102405">
    <property type="entry name" value="MCP/YpsA-like"/>
    <property type="match status" value="1"/>
</dbReference>
<dbReference type="AlphaFoldDB" id="A0A2N3PVW0"/>
<organism evidence="1 2">
    <name type="scientific">Telmatospirillum siberiense</name>
    <dbReference type="NCBI Taxonomy" id="382514"/>
    <lineage>
        <taxon>Bacteria</taxon>
        <taxon>Pseudomonadati</taxon>
        <taxon>Pseudomonadota</taxon>
        <taxon>Alphaproteobacteria</taxon>
        <taxon>Rhodospirillales</taxon>
        <taxon>Rhodospirillaceae</taxon>
        <taxon>Telmatospirillum</taxon>
    </lineage>
</organism>
<dbReference type="Gene3D" id="3.40.50.450">
    <property type="match status" value="1"/>
</dbReference>
<protein>
    <submittedName>
        <fullName evidence="1">TIGR00725 family protein</fullName>
    </submittedName>
</protein>
<dbReference type="RefSeq" id="WP_101250566.1">
    <property type="nucleotide sequence ID" value="NZ_PIUM01000010.1"/>
</dbReference>
<dbReference type="InterPro" id="IPR005268">
    <property type="entry name" value="CHP00725"/>
</dbReference>
<dbReference type="NCBIfam" id="TIGR00725">
    <property type="entry name" value="TIGR00725 family protein"/>
    <property type="match status" value="1"/>
</dbReference>
<comment type="caution">
    <text evidence="1">The sequence shown here is derived from an EMBL/GenBank/DDBJ whole genome shotgun (WGS) entry which is preliminary data.</text>
</comment>
<dbReference type="EMBL" id="PIUM01000010">
    <property type="protein sequence ID" value="PKU24530.1"/>
    <property type="molecule type" value="Genomic_DNA"/>
</dbReference>